<dbReference type="PANTHER" id="PTHR10183">
    <property type="entry name" value="CALPAIN"/>
    <property type="match status" value="1"/>
</dbReference>
<dbReference type="GO" id="GO:0006508">
    <property type="term" value="P:proteolysis"/>
    <property type="evidence" value="ECO:0007669"/>
    <property type="project" value="InterPro"/>
</dbReference>
<organism evidence="4">
    <name type="scientific">Hyalella azteca</name>
    <name type="common">Amphipod</name>
    <dbReference type="NCBI Taxonomy" id="294128"/>
    <lineage>
        <taxon>Eukaryota</taxon>
        <taxon>Metazoa</taxon>
        <taxon>Ecdysozoa</taxon>
        <taxon>Arthropoda</taxon>
        <taxon>Crustacea</taxon>
        <taxon>Multicrustacea</taxon>
        <taxon>Malacostraca</taxon>
        <taxon>Eumalacostraca</taxon>
        <taxon>Peracarida</taxon>
        <taxon>Amphipoda</taxon>
        <taxon>Senticaudata</taxon>
        <taxon>Talitrida</taxon>
        <taxon>Talitroidea</taxon>
        <taxon>Hyalellidae</taxon>
        <taxon>Hyalella</taxon>
    </lineage>
</organism>
<dbReference type="Proteomes" id="UP000711488">
    <property type="component" value="Unassembled WGS sequence"/>
</dbReference>
<dbReference type="GO" id="GO:0005737">
    <property type="term" value="C:cytoplasm"/>
    <property type="evidence" value="ECO:0007669"/>
    <property type="project" value="TreeGrafter"/>
</dbReference>
<comment type="caution">
    <text evidence="4">The sequence shown here is derived from an EMBL/GenBank/DDBJ whole genome shotgun (WGS) entry which is preliminary data.</text>
</comment>
<comment type="similarity">
    <text evidence="1">Belongs to the peptidase C2 family.</text>
</comment>
<feature type="domain" description="Calpain catalytic" evidence="3">
    <location>
        <begin position="17"/>
        <end position="109"/>
    </location>
</feature>
<dbReference type="PRINTS" id="PR00704">
    <property type="entry name" value="CALPAIN"/>
</dbReference>
<protein>
    <recommendedName>
        <fullName evidence="3">Calpain catalytic domain-containing protein</fullName>
    </recommendedName>
</protein>
<evidence type="ECO:0000259" key="3">
    <source>
        <dbReference type="PROSITE" id="PS50203"/>
    </source>
</evidence>
<evidence type="ECO:0000256" key="2">
    <source>
        <dbReference type="PROSITE-ProRule" id="PRU00239"/>
    </source>
</evidence>
<dbReference type="PANTHER" id="PTHR10183:SF394">
    <property type="entry name" value="CALPAIN-C"/>
    <property type="match status" value="1"/>
</dbReference>
<dbReference type="EMBL" id="JQDR03012383">
    <property type="protein sequence ID" value="KAA0191318.1"/>
    <property type="molecule type" value="Genomic_DNA"/>
</dbReference>
<reference evidence="4" key="2">
    <citation type="journal article" date="2018" name="Environ. Sci. Technol.">
        <title>The Toxicogenome of Hyalella azteca: A Model for Sediment Ecotoxicology and Evolutionary Toxicology.</title>
        <authorList>
            <person name="Poynton H.C."/>
            <person name="Hasenbein S."/>
            <person name="Benoit J.B."/>
            <person name="Sepulveda M.S."/>
            <person name="Poelchau M.F."/>
            <person name="Hughes D.S.T."/>
            <person name="Murali S.C."/>
            <person name="Chen S."/>
            <person name="Glastad K.M."/>
            <person name="Goodisman M.A.D."/>
            <person name="Werren J.H."/>
            <person name="Vineis J.H."/>
            <person name="Bowen J.L."/>
            <person name="Friedrich M."/>
            <person name="Jones J."/>
            <person name="Robertson H.M."/>
            <person name="Feyereisen R."/>
            <person name="Mechler-Hickson A."/>
            <person name="Mathers N."/>
            <person name="Lee C.E."/>
            <person name="Colbourne J.K."/>
            <person name="Biales A."/>
            <person name="Johnston J.S."/>
            <person name="Wellborn G.A."/>
            <person name="Rosendale A.J."/>
            <person name="Cridge A.G."/>
            <person name="Munoz-Torres M.C."/>
            <person name="Bain P.A."/>
            <person name="Manny A.R."/>
            <person name="Major K.M."/>
            <person name="Lambert F.N."/>
            <person name="Vulpe C.D."/>
            <person name="Tuck P."/>
            <person name="Blalock B.J."/>
            <person name="Lin Y.Y."/>
            <person name="Smith M.E."/>
            <person name="Ochoa-Acuna H."/>
            <person name="Chen M.M."/>
            <person name="Childers C.P."/>
            <person name="Qu J."/>
            <person name="Dugan S."/>
            <person name="Lee S.L."/>
            <person name="Chao H."/>
            <person name="Dinh H."/>
            <person name="Han Y."/>
            <person name="Doddapaneni H."/>
            <person name="Worley K.C."/>
            <person name="Muzny D.M."/>
            <person name="Gibbs R.A."/>
            <person name="Richards S."/>
        </authorList>
    </citation>
    <scope>NUCLEOTIDE SEQUENCE</scope>
    <source>
        <strain evidence="4">HAZT.00-mixed</strain>
        <tissue evidence="4">Whole organism</tissue>
    </source>
</reference>
<accession>A0A6A0GWP9</accession>
<dbReference type="InterPro" id="IPR022684">
    <property type="entry name" value="Calpain_cysteine_protease"/>
</dbReference>
<dbReference type="GO" id="GO:0004198">
    <property type="term" value="F:calcium-dependent cysteine-type endopeptidase activity"/>
    <property type="evidence" value="ECO:0007669"/>
    <property type="project" value="InterPro"/>
</dbReference>
<sequence>MSEWERIKRQCQGKRELYEDPDFAAVQTSVFYHQAPPFTFTWLRPQDLVQNPTFIRDEHTQFDLTPGKLGDRWLVSCLGCLQLAKGLFYRVVPADQAFSNKSGYCGAFR</sequence>
<dbReference type="AlphaFoldDB" id="A0A6A0GWP9"/>
<dbReference type="InterPro" id="IPR038765">
    <property type="entry name" value="Papain-like_cys_pep_sf"/>
</dbReference>
<gene>
    <name evidence="4" type="ORF">HAZT_HAZT000382</name>
</gene>
<evidence type="ECO:0000313" key="4">
    <source>
        <dbReference type="EMBL" id="KAA0191318.1"/>
    </source>
</evidence>
<dbReference type="Pfam" id="PF00648">
    <property type="entry name" value="Peptidase_C2"/>
    <property type="match status" value="1"/>
</dbReference>
<proteinExistence type="inferred from homology"/>
<reference evidence="4" key="3">
    <citation type="submission" date="2019-06" db="EMBL/GenBank/DDBJ databases">
        <authorList>
            <person name="Poynton C."/>
            <person name="Hasenbein S."/>
            <person name="Benoit J.B."/>
            <person name="Sepulveda M.S."/>
            <person name="Poelchau M.F."/>
            <person name="Murali S.C."/>
            <person name="Chen S."/>
            <person name="Glastad K.M."/>
            <person name="Werren J.H."/>
            <person name="Vineis J.H."/>
            <person name="Bowen J.L."/>
            <person name="Friedrich M."/>
            <person name="Jones J."/>
            <person name="Robertson H.M."/>
            <person name="Feyereisen R."/>
            <person name="Mechler-Hickson A."/>
            <person name="Mathers N."/>
            <person name="Lee C.E."/>
            <person name="Colbourne J.K."/>
            <person name="Biales A."/>
            <person name="Johnston J.S."/>
            <person name="Wellborn G.A."/>
            <person name="Rosendale A.J."/>
            <person name="Cridge A.G."/>
            <person name="Munoz-Torres M.C."/>
            <person name="Bain P.A."/>
            <person name="Manny A.R."/>
            <person name="Major K.M."/>
            <person name="Lambert F.N."/>
            <person name="Vulpe C.D."/>
            <person name="Tuck P."/>
            <person name="Blalock B.J."/>
            <person name="Lin Y.-Y."/>
            <person name="Smith M.E."/>
            <person name="Ochoa-Acuna H."/>
            <person name="Chen M.-J.M."/>
            <person name="Childers C.P."/>
            <person name="Qu J."/>
            <person name="Dugan S."/>
            <person name="Lee S.L."/>
            <person name="Chao H."/>
            <person name="Dinh H."/>
            <person name="Han Y."/>
            <person name="Doddapaneni H."/>
            <person name="Worley K.C."/>
            <person name="Muzny D.M."/>
            <person name="Gibbs R.A."/>
            <person name="Richards S."/>
        </authorList>
    </citation>
    <scope>NUCLEOTIDE SEQUENCE</scope>
    <source>
        <strain evidence="4">HAZT.00-mixed</strain>
        <tissue evidence="4">Whole organism</tissue>
    </source>
</reference>
<name>A0A6A0GWP9_HYAAZ</name>
<reference evidence="4" key="1">
    <citation type="submission" date="2014-08" db="EMBL/GenBank/DDBJ databases">
        <authorList>
            <person name="Murali S."/>
            <person name="Richards S."/>
            <person name="Bandaranaike D."/>
            <person name="Bellair M."/>
            <person name="Blankenburg K."/>
            <person name="Chao H."/>
            <person name="Dinh H."/>
            <person name="Doddapaneni H."/>
            <person name="Dugan-Rocha S."/>
            <person name="Elkadiri S."/>
            <person name="Gnanaolivu R."/>
            <person name="Hughes D."/>
            <person name="Lee S."/>
            <person name="Li M."/>
            <person name="Ming W."/>
            <person name="Munidasa M."/>
            <person name="Muniz J."/>
            <person name="Nguyen L."/>
            <person name="Osuji N."/>
            <person name="Pu L.-L."/>
            <person name="Puazo M."/>
            <person name="Skinner E."/>
            <person name="Qu C."/>
            <person name="Quiroz J."/>
            <person name="Raj R."/>
            <person name="Weissenberger G."/>
            <person name="Xin Y."/>
            <person name="Zou X."/>
            <person name="Han Y."/>
            <person name="Worley K."/>
            <person name="Muzny D."/>
            <person name="Gibbs R."/>
        </authorList>
    </citation>
    <scope>NUCLEOTIDE SEQUENCE</scope>
    <source>
        <strain evidence="4">HAZT.00-mixed</strain>
        <tissue evidence="4">Whole organism</tissue>
    </source>
</reference>
<comment type="caution">
    <text evidence="2">Lacks conserved residue(s) required for the propagation of feature annotation.</text>
</comment>
<dbReference type="OrthoDB" id="424753at2759"/>
<dbReference type="InterPro" id="IPR001300">
    <property type="entry name" value="Peptidase_C2_calpain_cat"/>
</dbReference>
<dbReference type="SUPFAM" id="SSF54001">
    <property type="entry name" value="Cysteine proteinases"/>
    <property type="match status" value="1"/>
</dbReference>
<evidence type="ECO:0000256" key="1">
    <source>
        <dbReference type="ARBA" id="ARBA00007623"/>
    </source>
</evidence>
<dbReference type="PROSITE" id="PS50203">
    <property type="entry name" value="CALPAIN_CAT"/>
    <property type="match status" value="1"/>
</dbReference>